<dbReference type="GeneID" id="95977420"/>
<dbReference type="Proteomes" id="UP001562354">
    <property type="component" value="Unassembled WGS sequence"/>
</dbReference>
<evidence type="ECO:0000256" key="1">
    <source>
        <dbReference type="SAM" id="MobiDB-lite"/>
    </source>
</evidence>
<feature type="compositionally biased region" description="Basic and acidic residues" evidence="1">
    <location>
        <begin position="148"/>
        <end position="159"/>
    </location>
</feature>
<dbReference type="EMBL" id="JBFMKM010000008">
    <property type="protein sequence ID" value="KAL1304788.1"/>
    <property type="molecule type" value="Genomic_DNA"/>
</dbReference>
<feature type="region of interest" description="Disordered" evidence="1">
    <location>
        <begin position="102"/>
        <end position="297"/>
    </location>
</feature>
<feature type="region of interest" description="Disordered" evidence="1">
    <location>
        <begin position="1"/>
        <end position="43"/>
    </location>
</feature>
<proteinExistence type="predicted"/>
<feature type="compositionally biased region" description="Low complexity" evidence="1">
    <location>
        <begin position="115"/>
        <end position="132"/>
    </location>
</feature>
<feature type="compositionally biased region" description="Polar residues" evidence="1">
    <location>
        <begin position="243"/>
        <end position="256"/>
    </location>
</feature>
<evidence type="ECO:0000313" key="3">
    <source>
        <dbReference type="Proteomes" id="UP001562354"/>
    </source>
</evidence>
<accession>A0ABR3PF74</accession>
<evidence type="ECO:0000313" key="2">
    <source>
        <dbReference type="EMBL" id="KAL1304788.1"/>
    </source>
</evidence>
<dbReference type="RefSeq" id="XP_069201062.1">
    <property type="nucleotide sequence ID" value="XM_069343238.1"/>
</dbReference>
<sequence>MASTASISTVLAEGKEPKPKPKVSTLQTPVSASYPSEIRSPLPGAPAYLIKEDNIRTPITPPHAYLDFLKTMSPVLMSPAPTGTSSHFSFPSKAAMREVNEVEGKISSSNSAHPSLSRTSSSDSATVVTLSSGESDTGDASDASVESLDSKDTIKREVSEESSSFRHKKAVQALDLSKSKEHSAGSKPKPQSPRIVIPPSSSFAKPGSAKWNLRSQMPGSPLSPANTRTPLSARSHHEPRSASCLSATPWSASSPNEADVSSKHSRVYVRQVVTRTVTYSQTSLDPAPKGKRRKLEE</sequence>
<reference evidence="2 3" key="1">
    <citation type="submission" date="2024-07" db="EMBL/GenBank/DDBJ databases">
        <title>Draft sequence of the Neodothiora populina.</title>
        <authorList>
            <person name="Drown D.D."/>
            <person name="Schuette U.S."/>
            <person name="Buechlein A.B."/>
            <person name="Rusch D.R."/>
            <person name="Winton L.W."/>
            <person name="Adams G.A."/>
        </authorList>
    </citation>
    <scope>NUCLEOTIDE SEQUENCE [LARGE SCALE GENOMIC DNA]</scope>
    <source>
        <strain evidence="2 3">CPC 39397</strain>
    </source>
</reference>
<feature type="compositionally biased region" description="Polar residues" evidence="1">
    <location>
        <begin position="24"/>
        <end position="34"/>
    </location>
</feature>
<gene>
    <name evidence="2" type="ORF">AAFC00_003720</name>
</gene>
<feature type="compositionally biased region" description="Polar residues" evidence="1">
    <location>
        <begin position="213"/>
        <end position="232"/>
    </location>
</feature>
<keyword evidence="3" id="KW-1185">Reference proteome</keyword>
<name>A0ABR3PF74_9PEZI</name>
<feature type="compositionally biased region" description="Low complexity" evidence="1">
    <location>
        <begin position="268"/>
        <end position="283"/>
    </location>
</feature>
<protein>
    <submittedName>
        <fullName evidence="2">Uncharacterized protein</fullName>
    </submittedName>
</protein>
<comment type="caution">
    <text evidence="2">The sequence shown here is derived from an EMBL/GenBank/DDBJ whole genome shotgun (WGS) entry which is preliminary data.</text>
</comment>
<organism evidence="2 3">
    <name type="scientific">Neodothiora populina</name>
    <dbReference type="NCBI Taxonomy" id="2781224"/>
    <lineage>
        <taxon>Eukaryota</taxon>
        <taxon>Fungi</taxon>
        <taxon>Dikarya</taxon>
        <taxon>Ascomycota</taxon>
        <taxon>Pezizomycotina</taxon>
        <taxon>Dothideomycetes</taxon>
        <taxon>Dothideomycetidae</taxon>
        <taxon>Dothideales</taxon>
        <taxon>Dothioraceae</taxon>
        <taxon>Neodothiora</taxon>
    </lineage>
</organism>
<dbReference type="PANTHER" id="PTHR42053:SF1">
    <property type="match status" value="1"/>
</dbReference>
<dbReference type="PANTHER" id="PTHR42053">
    <property type="match status" value="1"/>
</dbReference>